<reference evidence="3 4" key="1">
    <citation type="submission" date="2015-06" db="EMBL/GenBank/DDBJ databases">
        <title>Draft genome of the ant-associated black yeast Phialophora attae CBS 131958.</title>
        <authorList>
            <person name="Moreno L.F."/>
            <person name="Stielow B.J."/>
            <person name="de Hoog S."/>
            <person name="Vicente V.A."/>
            <person name="Weiss V.A."/>
            <person name="de Vries M."/>
            <person name="Cruz L.M."/>
            <person name="Souza E.M."/>
        </authorList>
    </citation>
    <scope>NUCLEOTIDE SEQUENCE [LARGE SCALE GENOMIC DNA]</scope>
    <source>
        <strain evidence="3 4">CBS 131958</strain>
    </source>
</reference>
<organism evidence="3 4">
    <name type="scientific">Cyphellophora attinorum</name>
    <dbReference type="NCBI Taxonomy" id="1664694"/>
    <lineage>
        <taxon>Eukaryota</taxon>
        <taxon>Fungi</taxon>
        <taxon>Dikarya</taxon>
        <taxon>Ascomycota</taxon>
        <taxon>Pezizomycotina</taxon>
        <taxon>Eurotiomycetes</taxon>
        <taxon>Chaetothyriomycetidae</taxon>
        <taxon>Chaetothyriales</taxon>
        <taxon>Cyphellophoraceae</taxon>
        <taxon>Cyphellophora</taxon>
    </lineage>
</organism>
<dbReference type="Proteomes" id="UP000038010">
    <property type="component" value="Unassembled WGS sequence"/>
</dbReference>
<dbReference type="Pfam" id="PF24855">
    <property type="entry name" value="DUF7729"/>
    <property type="match status" value="2"/>
</dbReference>
<evidence type="ECO:0000256" key="1">
    <source>
        <dbReference type="SAM" id="SignalP"/>
    </source>
</evidence>
<feature type="signal peptide" evidence="1">
    <location>
        <begin position="1"/>
        <end position="33"/>
    </location>
</feature>
<keyword evidence="4" id="KW-1185">Reference proteome</keyword>
<dbReference type="InterPro" id="IPR056146">
    <property type="entry name" value="DUF7729"/>
</dbReference>
<dbReference type="OrthoDB" id="2564812at2759"/>
<keyword evidence="1" id="KW-0732">Signal</keyword>
<comment type="caution">
    <text evidence="3">The sequence shown here is derived from an EMBL/GenBank/DDBJ whole genome shotgun (WGS) entry which is preliminary data.</text>
</comment>
<dbReference type="RefSeq" id="XP_018004883.1">
    <property type="nucleotide sequence ID" value="XM_018142806.1"/>
</dbReference>
<dbReference type="VEuPathDB" id="FungiDB:AB675_2806"/>
<dbReference type="PANTHER" id="PTHR39460">
    <property type="entry name" value="EXPRESSED PROTEIN"/>
    <property type="match status" value="1"/>
</dbReference>
<feature type="domain" description="DUF7729" evidence="2">
    <location>
        <begin position="237"/>
        <end position="328"/>
    </location>
</feature>
<sequence>MHIQRPPPGRRRLLTSIILSISALMLLGTPTRAQRTEDHLNQRDLFSEYASRGEIHIDTALLHRRADSSSSATSFSDSRTSAVASSTAAAAPSSIPTDTPAALPVPFDTFSAANFTATSCPDFFNTFLGNSTLRQCAPVSLLLQNSASFITAQRSPSTLRYLLDTACGAPISICAATLTDIARQLTSDAHCGADFRARQPLVIQAYNGLVSYEPVATATCLTTPSDAYNETSAPVSPSTSGEDDTKNQYCFLSALSNKQNPSDPFPYYTGIGMNLPQVARPTCNGCLKQAMSIFAKWAVRYEQPLAETYLDCAGIVNGVCGSGFADANVKAGSVNDAQGSTQLKNSADTSGAVVGVRGWSRGMVSLTAVVVGVLAALV</sequence>
<accession>A0A0N1HG02</accession>
<dbReference type="AlphaFoldDB" id="A0A0N1HG02"/>
<feature type="domain" description="DUF7729" evidence="2">
    <location>
        <begin position="103"/>
        <end position="227"/>
    </location>
</feature>
<feature type="chain" id="PRO_5005873242" description="DUF7729 domain-containing protein" evidence="1">
    <location>
        <begin position="34"/>
        <end position="378"/>
    </location>
</feature>
<dbReference type="GeneID" id="28734686"/>
<evidence type="ECO:0000259" key="2">
    <source>
        <dbReference type="Pfam" id="PF24855"/>
    </source>
</evidence>
<name>A0A0N1HG02_9EURO</name>
<gene>
    <name evidence="3" type="ORF">AB675_2806</name>
</gene>
<dbReference type="EMBL" id="LFJN01000002">
    <property type="protein sequence ID" value="KPI44920.1"/>
    <property type="molecule type" value="Genomic_DNA"/>
</dbReference>
<dbReference type="PANTHER" id="PTHR39460:SF1">
    <property type="entry name" value="C6 TRANSCRIPTION FACTOR"/>
    <property type="match status" value="1"/>
</dbReference>
<protein>
    <recommendedName>
        <fullName evidence="2">DUF7729 domain-containing protein</fullName>
    </recommendedName>
</protein>
<evidence type="ECO:0000313" key="3">
    <source>
        <dbReference type="EMBL" id="KPI44920.1"/>
    </source>
</evidence>
<proteinExistence type="predicted"/>
<evidence type="ECO:0000313" key="4">
    <source>
        <dbReference type="Proteomes" id="UP000038010"/>
    </source>
</evidence>